<dbReference type="GO" id="GO:0005507">
    <property type="term" value="F:copper ion binding"/>
    <property type="evidence" value="ECO:0007669"/>
    <property type="project" value="TreeGrafter"/>
</dbReference>
<dbReference type="InterPro" id="IPR000945">
    <property type="entry name" value="DBH-like"/>
</dbReference>
<evidence type="ECO:0000259" key="2">
    <source>
        <dbReference type="PROSITE" id="PS50836"/>
    </source>
</evidence>
<name>A0A8K0JZS4_LADFU</name>
<dbReference type="OrthoDB" id="19261at2759"/>
<keyword evidence="4" id="KW-1185">Reference proteome</keyword>
<dbReference type="GO" id="GO:0030667">
    <property type="term" value="C:secretory granule membrane"/>
    <property type="evidence" value="ECO:0007669"/>
    <property type="project" value="TreeGrafter"/>
</dbReference>
<dbReference type="PANTHER" id="PTHR10157">
    <property type="entry name" value="DOPAMINE BETA HYDROXYLASE RELATED"/>
    <property type="match status" value="1"/>
</dbReference>
<proteinExistence type="predicted"/>
<dbReference type="Pfam" id="PF03351">
    <property type="entry name" value="DOMON"/>
    <property type="match status" value="1"/>
</dbReference>
<dbReference type="PANTHER" id="PTHR10157:SF23">
    <property type="entry name" value="MOXD1 HOMOLOG 1"/>
    <property type="match status" value="1"/>
</dbReference>
<dbReference type="AlphaFoldDB" id="A0A8K0JZS4"/>
<reference evidence="3" key="2">
    <citation type="submission" date="2017-10" db="EMBL/GenBank/DDBJ databases">
        <title>Ladona fulva Genome sequencing and assembly.</title>
        <authorList>
            <person name="Murali S."/>
            <person name="Richards S."/>
            <person name="Bandaranaike D."/>
            <person name="Bellair M."/>
            <person name="Blankenburg K."/>
            <person name="Chao H."/>
            <person name="Dinh H."/>
            <person name="Doddapaneni H."/>
            <person name="Dugan-Rocha S."/>
            <person name="Elkadiri S."/>
            <person name="Gnanaolivu R."/>
            <person name="Hernandez B."/>
            <person name="Skinner E."/>
            <person name="Javaid M."/>
            <person name="Lee S."/>
            <person name="Li M."/>
            <person name="Ming W."/>
            <person name="Munidasa M."/>
            <person name="Muniz J."/>
            <person name="Nguyen L."/>
            <person name="Hughes D."/>
            <person name="Osuji N."/>
            <person name="Pu L.-L."/>
            <person name="Puazo M."/>
            <person name="Qu C."/>
            <person name="Quiroz J."/>
            <person name="Raj R."/>
            <person name="Weissenberger G."/>
            <person name="Xin Y."/>
            <person name="Zou X."/>
            <person name="Han Y."/>
            <person name="Worley K."/>
            <person name="Muzny D."/>
            <person name="Gibbs R."/>
        </authorList>
    </citation>
    <scope>NUCLEOTIDE SEQUENCE</scope>
    <source>
        <strain evidence="3">Sampled in the wild</strain>
    </source>
</reference>
<organism evidence="3 4">
    <name type="scientific">Ladona fulva</name>
    <name type="common">Scarce chaser dragonfly</name>
    <name type="synonym">Libellula fulva</name>
    <dbReference type="NCBI Taxonomy" id="123851"/>
    <lineage>
        <taxon>Eukaryota</taxon>
        <taxon>Metazoa</taxon>
        <taxon>Ecdysozoa</taxon>
        <taxon>Arthropoda</taxon>
        <taxon>Hexapoda</taxon>
        <taxon>Insecta</taxon>
        <taxon>Pterygota</taxon>
        <taxon>Palaeoptera</taxon>
        <taxon>Odonata</taxon>
        <taxon>Epiprocta</taxon>
        <taxon>Anisoptera</taxon>
        <taxon>Libelluloidea</taxon>
        <taxon>Libellulidae</taxon>
        <taxon>Ladona</taxon>
    </lineage>
</organism>
<feature type="signal peptide" evidence="1">
    <location>
        <begin position="1"/>
        <end position="24"/>
    </location>
</feature>
<dbReference type="GO" id="GO:0004500">
    <property type="term" value="F:dopamine beta-monooxygenase activity"/>
    <property type="evidence" value="ECO:0007669"/>
    <property type="project" value="InterPro"/>
</dbReference>
<dbReference type="CDD" id="cd09631">
    <property type="entry name" value="DOMON_DOH"/>
    <property type="match status" value="1"/>
</dbReference>
<sequence>MVRSFVFSWIACLWCITSIVGVSGGRWTHSAALDNDYNYILLWTPGDDEITFEVQVKTLGYVALGFSADGRMAGADMVIGWVADGEAFLEEDLEDYFPAKFEQFLARSAAGDIAR</sequence>
<dbReference type="GO" id="GO:0006589">
    <property type="term" value="P:octopamine biosynthetic process"/>
    <property type="evidence" value="ECO:0007669"/>
    <property type="project" value="TreeGrafter"/>
</dbReference>
<protein>
    <recommendedName>
        <fullName evidence="2">DOMON domain-containing protein</fullName>
    </recommendedName>
</protein>
<dbReference type="EMBL" id="KZ308248">
    <property type="protein sequence ID" value="KAG8225700.1"/>
    <property type="molecule type" value="Genomic_DNA"/>
</dbReference>
<dbReference type="GO" id="GO:0005615">
    <property type="term" value="C:extracellular space"/>
    <property type="evidence" value="ECO:0007669"/>
    <property type="project" value="TreeGrafter"/>
</dbReference>
<evidence type="ECO:0000313" key="4">
    <source>
        <dbReference type="Proteomes" id="UP000792457"/>
    </source>
</evidence>
<dbReference type="PROSITE" id="PS50836">
    <property type="entry name" value="DOMON"/>
    <property type="match status" value="1"/>
</dbReference>
<dbReference type="InterPro" id="IPR045266">
    <property type="entry name" value="DOH_DOMON"/>
</dbReference>
<evidence type="ECO:0000256" key="1">
    <source>
        <dbReference type="SAM" id="SignalP"/>
    </source>
</evidence>
<accession>A0A8K0JZS4</accession>
<feature type="domain" description="DOMON" evidence="2">
    <location>
        <begin position="37"/>
        <end position="115"/>
    </location>
</feature>
<evidence type="ECO:0000313" key="3">
    <source>
        <dbReference type="EMBL" id="KAG8225700.1"/>
    </source>
</evidence>
<dbReference type="GO" id="GO:0042421">
    <property type="term" value="P:norepinephrine biosynthetic process"/>
    <property type="evidence" value="ECO:0007669"/>
    <property type="project" value="TreeGrafter"/>
</dbReference>
<dbReference type="InterPro" id="IPR005018">
    <property type="entry name" value="DOMON_domain"/>
</dbReference>
<comment type="caution">
    <text evidence="3">The sequence shown here is derived from an EMBL/GenBank/DDBJ whole genome shotgun (WGS) entry which is preliminary data.</text>
</comment>
<reference evidence="3" key="1">
    <citation type="submission" date="2013-04" db="EMBL/GenBank/DDBJ databases">
        <authorList>
            <person name="Qu J."/>
            <person name="Murali S.C."/>
            <person name="Bandaranaike D."/>
            <person name="Bellair M."/>
            <person name="Blankenburg K."/>
            <person name="Chao H."/>
            <person name="Dinh H."/>
            <person name="Doddapaneni H."/>
            <person name="Downs B."/>
            <person name="Dugan-Rocha S."/>
            <person name="Elkadiri S."/>
            <person name="Gnanaolivu R.D."/>
            <person name="Hernandez B."/>
            <person name="Javaid M."/>
            <person name="Jayaseelan J.C."/>
            <person name="Lee S."/>
            <person name="Li M."/>
            <person name="Ming W."/>
            <person name="Munidasa M."/>
            <person name="Muniz J."/>
            <person name="Nguyen L."/>
            <person name="Ongeri F."/>
            <person name="Osuji N."/>
            <person name="Pu L.-L."/>
            <person name="Puazo M."/>
            <person name="Qu C."/>
            <person name="Quiroz J."/>
            <person name="Raj R."/>
            <person name="Weissenberger G."/>
            <person name="Xin Y."/>
            <person name="Zou X."/>
            <person name="Han Y."/>
            <person name="Richards S."/>
            <person name="Worley K."/>
            <person name="Muzny D."/>
            <person name="Gibbs R."/>
        </authorList>
    </citation>
    <scope>NUCLEOTIDE SEQUENCE</scope>
    <source>
        <strain evidence="3">Sampled in the wild</strain>
    </source>
</reference>
<dbReference type="GO" id="GO:0042420">
    <property type="term" value="P:dopamine catabolic process"/>
    <property type="evidence" value="ECO:0007669"/>
    <property type="project" value="TreeGrafter"/>
</dbReference>
<keyword evidence="1" id="KW-0732">Signal</keyword>
<gene>
    <name evidence="3" type="ORF">J437_LFUL001733</name>
</gene>
<feature type="chain" id="PRO_5035445216" description="DOMON domain-containing protein" evidence="1">
    <location>
        <begin position="25"/>
        <end position="115"/>
    </location>
</feature>
<dbReference type="Proteomes" id="UP000792457">
    <property type="component" value="Unassembled WGS sequence"/>
</dbReference>